<dbReference type="PROSITE" id="PS51257">
    <property type="entry name" value="PROKAR_LIPOPROTEIN"/>
    <property type="match status" value="1"/>
</dbReference>
<sequence>MCNFKRASLTLALPFFAALALGACRDTGAEGEYFEIAGKLFVFNYRVATATYLVNLRPLQPLREGETAVASFEDPAGGEPIVVRQKIWPKLEKTTIESPPLRCVVKDRPYQVSIRIEGADGRVMQTIETTMTSSENQSLLPDRPLVLGPAYTPNPDRAGRPDGKLPGGDSEPCPSPA</sequence>
<evidence type="ECO:0000256" key="1">
    <source>
        <dbReference type="SAM" id="MobiDB-lite"/>
    </source>
</evidence>
<reference evidence="3 4" key="1">
    <citation type="journal article" date="2012" name="J. Bacteriol.">
        <title>Draft Genome Sequence of Mesorhizobium alhagi CCNWXJ12-2T, a Novel Salt-Resistant Species Isolated from the Desert of Northwestern China.</title>
        <authorList>
            <person name="Zhou M."/>
            <person name="Chen W."/>
            <person name="Chen H."/>
            <person name="Wei G."/>
        </authorList>
    </citation>
    <scope>NUCLEOTIDE SEQUENCE [LARGE SCALE GENOMIC DNA]</scope>
    <source>
        <strain evidence="3 4">CCNWXJ12-2</strain>
    </source>
</reference>
<evidence type="ECO:0000256" key="2">
    <source>
        <dbReference type="SAM" id="SignalP"/>
    </source>
</evidence>
<dbReference type="EMBL" id="AHAM01000053">
    <property type="protein sequence ID" value="EHK57873.1"/>
    <property type="molecule type" value="Genomic_DNA"/>
</dbReference>
<keyword evidence="4" id="KW-1185">Reference proteome</keyword>
<protein>
    <recommendedName>
        <fullName evidence="5">Lipoprotein</fullName>
    </recommendedName>
</protein>
<keyword evidence="2" id="KW-0732">Signal</keyword>
<evidence type="ECO:0000313" key="4">
    <source>
        <dbReference type="Proteomes" id="UP000003250"/>
    </source>
</evidence>
<feature type="chain" id="PRO_5003534081" description="Lipoprotein" evidence="2">
    <location>
        <begin position="23"/>
        <end position="177"/>
    </location>
</feature>
<evidence type="ECO:0000313" key="3">
    <source>
        <dbReference type="EMBL" id="EHK57873.1"/>
    </source>
</evidence>
<evidence type="ECO:0008006" key="5">
    <source>
        <dbReference type="Google" id="ProtNLM"/>
    </source>
</evidence>
<feature type="signal peptide" evidence="2">
    <location>
        <begin position="1"/>
        <end position="22"/>
    </location>
</feature>
<name>H0HN79_9HYPH</name>
<dbReference type="RefSeq" id="WP_008835241.1">
    <property type="nucleotide sequence ID" value="NZ_AHAM01000053.1"/>
</dbReference>
<dbReference type="PATRIC" id="fig|1107882.3.peg.1563"/>
<gene>
    <name evidence="3" type="ORF">MAXJ12_08009</name>
</gene>
<organism evidence="3 4">
    <name type="scientific">Mesorhizobium alhagi CCNWXJ12-2</name>
    <dbReference type="NCBI Taxonomy" id="1107882"/>
    <lineage>
        <taxon>Bacteria</taxon>
        <taxon>Pseudomonadati</taxon>
        <taxon>Pseudomonadota</taxon>
        <taxon>Alphaproteobacteria</taxon>
        <taxon>Hyphomicrobiales</taxon>
        <taxon>Phyllobacteriaceae</taxon>
        <taxon>Allomesorhizobium</taxon>
    </lineage>
</organism>
<dbReference type="Proteomes" id="UP000003250">
    <property type="component" value="Unassembled WGS sequence"/>
</dbReference>
<dbReference type="AlphaFoldDB" id="H0HN79"/>
<accession>H0HN79</accession>
<feature type="region of interest" description="Disordered" evidence="1">
    <location>
        <begin position="131"/>
        <end position="177"/>
    </location>
</feature>
<proteinExistence type="predicted"/>
<dbReference type="OrthoDB" id="7916166at2"/>